<accession>W6PXA7</accession>
<keyword evidence="2" id="KW-1185">Reference proteome</keyword>
<proteinExistence type="predicted"/>
<evidence type="ECO:0000313" key="1">
    <source>
        <dbReference type="EMBL" id="CDM28848.1"/>
    </source>
</evidence>
<dbReference type="Proteomes" id="UP000030686">
    <property type="component" value="Unassembled WGS sequence"/>
</dbReference>
<organism evidence="1 2">
    <name type="scientific">Penicillium roqueforti (strain FM164)</name>
    <dbReference type="NCBI Taxonomy" id="1365484"/>
    <lineage>
        <taxon>Eukaryota</taxon>
        <taxon>Fungi</taxon>
        <taxon>Dikarya</taxon>
        <taxon>Ascomycota</taxon>
        <taxon>Pezizomycotina</taxon>
        <taxon>Eurotiomycetes</taxon>
        <taxon>Eurotiomycetidae</taxon>
        <taxon>Eurotiales</taxon>
        <taxon>Aspergillaceae</taxon>
        <taxon>Penicillium</taxon>
    </lineage>
</organism>
<dbReference type="AlphaFoldDB" id="W6PXA7"/>
<dbReference type="EMBL" id="HG792015">
    <property type="protein sequence ID" value="CDM28848.1"/>
    <property type="molecule type" value="Genomic_DNA"/>
</dbReference>
<evidence type="ECO:0000313" key="2">
    <source>
        <dbReference type="Proteomes" id="UP000030686"/>
    </source>
</evidence>
<sequence>MEPELTKNVRNSEHDEPPNLNTPVLSIEIAPSITVSLNCPLGILVTVHREEDGINKPCISRWDVHCDAWGPLGFMLFRHTPQGLKNIEGNHRSETLEYTEWDGHFDRLLPGQCLRRNLVTSSQFAIS</sequence>
<name>W6PXA7_PENRF</name>
<reference evidence="1" key="1">
    <citation type="journal article" date="2014" name="Nat. Commun.">
        <title>Multiple recent horizontal transfers of a large genomic region in cheese making fungi.</title>
        <authorList>
            <person name="Cheeseman K."/>
            <person name="Ropars J."/>
            <person name="Renault P."/>
            <person name="Dupont J."/>
            <person name="Gouzy J."/>
            <person name="Branca A."/>
            <person name="Abraham A.L."/>
            <person name="Ceppi M."/>
            <person name="Conseiller E."/>
            <person name="Debuchy R."/>
            <person name="Malagnac F."/>
            <person name="Goarin A."/>
            <person name="Silar P."/>
            <person name="Lacoste S."/>
            <person name="Sallet E."/>
            <person name="Bensimon A."/>
            <person name="Giraud T."/>
            <person name="Brygoo Y."/>
        </authorList>
    </citation>
    <scope>NUCLEOTIDE SEQUENCE [LARGE SCALE GENOMIC DNA]</scope>
    <source>
        <strain evidence="1">FM164</strain>
    </source>
</reference>
<gene>
    <name evidence="1" type="ORF">PROQFM164_S01g002659</name>
</gene>
<dbReference type="OrthoDB" id="4323953at2759"/>
<protein>
    <submittedName>
        <fullName evidence="1">Genomic scaffold, ProqFM164S01</fullName>
    </submittedName>
</protein>